<organism evidence="1 2">
    <name type="scientific">Candidatus Cytomitobacter primus</name>
    <dbReference type="NCBI Taxonomy" id="2066024"/>
    <lineage>
        <taxon>Bacteria</taxon>
        <taxon>Pseudomonadati</taxon>
        <taxon>Pseudomonadota</taxon>
        <taxon>Alphaproteobacteria</taxon>
        <taxon>Holosporales</taxon>
        <taxon>Holosporaceae</taxon>
        <taxon>Candidatus Cytomitobacter</taxon>
    </lineage>
</organism>
<proteinExistence type="predicted"/>
<evidence type="ECO:0000313" key="1">
    <source>
        <dbReference type="EMBL" id="QEK38676.1"/>
    </source>
</evidence>
<name>A0A5C0UEZ6_9PROT</name>
<gene>
    <name evidence="1" type="ORF">FZC34_02020</name>
</gene>
<dbReference type="RefSeq" id="WP_148971797.1">
    <property type="nucleotide sequence ID" value="NZ_CP043316.1"/>
</dbReference>
<dbReference type="KEGG" id="cpri:FZC34_02020"/>
<keyword evidence="2" id="KW-1185">Reference proteome</keyword>
<dbReference type="Proteomes" id="UP000325004">
    <property type="component" value="Chromosome"/>
</dbReference>
<reference evidence="1 2" key="1">
    <citation type="submission" date="2019-08" db="EMBL/GenBank/DDBJ databases">
        <title>Highly reduced genomes of protist endosymbionts show evolutionary convergence.</title>
        <authorList>
            <person name="George E."/>
            <person name="Husnik F."/>
            <person name="Tashyreva D."/>
            <person name="Prokopchuk G."/>
            <person name="Horak A."/>
            <person name="Kwong W.K."/>
            <person name="Lukes J."/>
            <person name="Keeling P.J."/>
        </authorList>
    </citation>
    <scope>NUCLEOTIDE SEQUENCE [LARGE SCALE GENOMIC DNA]</scope>
    <source>
        <strain evidence="1">1604LC</strain>
    </source>
</reference>
<dbReference type="EMBL" id="CP043316">
    <property type="protein sequence ID" value="QEK38676.1"/>
    <property type="molecule type" value="Genomic_DNA"/>
</dbReference>
<sequence>MNKVLLLSILLSSSADCMNFSYVKSIGFGIARSSMGISHAYVRSVGLAQSTLSQSVRFYSKEDHSLKLDYVSVDKNGLVTISQPDYPEFDQTVHEAYLRNSKGPFYDEDRGLYYTGDIEDPNDYFELQSNISDRDLRNIRFSKQLDHKKNTMHRRKESINLNKKNHKIFSGKTFDNAFKIVDSEWLSQLPYAASGKLTMHIDE</sequence>
<evidence type="ECO:0000313" key="2">
    <source>
        <dbReference type="Proteomes" id="UP000325004"/>
    </source>
</evidence>
<protein>
    <submittedName>
        <fullName evidence="1">Uncharacterized protein</fullName>
    </submittedName>
</protein>
<dbReference type="AlphaFoldDB" id="A0A5C0UEZ6"/>
<accession>A0A5C0UEZ6</accession>